<dbReference type="Gene3D" id="3.80.10.10">
    <property type="entry name" value="Ribonuclease Inhibitor"/>
    <property type="match status" value="3"/>
</dbReference>
<evidence type="ECO:0000256" key="1">
    <source>
        <dbReference type="SAM" id="MobiDB-lite"/>
    </source>
</evidence>
<reference evidence="3 4" key="1">
    <citation type="submission" date="2024-09" db="EMBL/GenBank/DDBJ databases">
        <title>Rethinking Asexuality: The Enigmatic Case of Functional Sexual Genes in Lepraria (Stereocaulaceae).</title>
        <authorList>
            <person name="Doellman M."/>
            <person name="Sun Y."/>
            <person name="Barcenas-Pena A."/>
            <person name="Lumbsch H.T."/>
            <person name="Grewe F."/>
        </authorList>
    </citation>
    <scope>NUCLEOTIDE SEQUENCE [LARGE SCALE GENOMIC DNA]</scope>
    <source>
        <strain evidence="3 4">Mercado 3170</strain>
    </source>
</reference>
<comment type="caution">
    <text evidence="3">The sequence shown here is derived from an EMBL/GenBank/DDBJ whole genome shotgun (WGS) entry which is preliminary data.</text>
</comment>
<keyword evidence="4" id="KW-1185">Reference proteome</keyword>
<sequence length="699" mass="77524">MAQVIWDDMIESPGALTPTSIHGGGPLPFEQPPKLKGRRRLLQSLQRMSSSPSLAKMGRVPSSTYTGGGKGSMSCVSLASSSSRYGHSYGNSYSSTLSSTGFSTAPTSVASTPGPDSQFLDPSARIRYVDGELANNAASAPRSVPLPADMRPISKDAILATTSGAVGALEDYFTQPVIRVKSLRKRRNFNFWAELPHEIAVHVLHFLKPKEIVKCSAVSKAWHKMCFDGQLWRNVDTEDYYQKIPAASLTKIMTRAGPFVRDLNLRGCAQMPESWGQDGQNITDACRNLEYFSLEGCRIDRSSVHYFLLRNPRLVHINLCGMKGLTNSALRIIGQNCQLLEHLNISWCMNMDTRGLLRVVQLCPRLKDLRAGEVKGFDDKAFLLELYKRNTLERLVLSHCVDFDDECLQVLIQGENPEMDPLTERAVVPPRNFRHLDLSRCAALTDKGLGLLAYNVPKLCGLQLSHCEELTDGALEGIFDSTPQLTHLDIEELDHLTNVSLQKLAKAPCASKLQHLNISFCENLGDSGMLQVVKSCPQLRTLFMDNTRISDLVLTEAAAQIKARDRLSPVLPDGPPTVGLHLVVYDCQNVTWTGVREVLSRNTEANRRDVISLKCFYGYQDTVNEHMKRVLKGDSKAAARLERKWAEYMIANEEAGAQGAGARRRRRRLREAAMVHADEEEGGPRGGRRRARSGGCTVM</sequence>
<evidence type="ECO:0000313" key="3">
    <source>
        <dbReference type="EMBL" id="KAL2043107.1"/>
    </source>
</evidence>
<dbReference type="InterPro" id="IPR036047">
    <property type="entry name" value="F-box-like_dom_sf"/>
</dbReference>
<dbReference type="InterPro" id="IPR032675">
    <property type="entry name" value="LRR_dom_sf"/>
</dbReference>
<dbReference type="SMART" id="SM00256">
    <property type="entry name" value="FBOX"/>
    <property type="match status" value="1"/>
</dbReference>
<dbReference type="InterPro" id="IPR001810">
    <property type="entry name" value="F-box_dom"/>
</dbReference>
<dbReference type="Proteomes" id="UP001590950">
    <property type="component" value="Unassembled WGS sequence"/>
</dbReference>
<gene>
    <name evidence="3" type="ORF">N7G274_004167</name>
</gene>
<dbReference type="Pfam" id="PF12937">
    <property type="entry name" value="F-box-like"/>
    <property type="match status" value="1"/>
</dbReference>
<dbReference type="PANTHER" id="PTHR13318">
    <property type="entry name" value="PARTNER OF PAIRED, ISOFORM B-RELATED"/>
    <property type="match status" value="1"/>
</dbReference>
<feature type="region of interest" description="Disordered" evidence="1">
    <location>
        <begin position="48"/>
        <end position="71"/>
    </location>
</feature>
<accession>A0ABR4AB61</accession>
<evidence type="ECO:0000259" key="2">
    <source>
        <dbReference type="PROSITE" id="PS50181"/>
    </source>
</evidence>
<proteinExistence type="predicted"/>
<dbReference type="SMART" id="SM00367">
    <property type="entry name" value="LRR_CC"/>
    <property type="match status" value="9"/>
</dbReference>
<dbReference type="SUPFAM" id="SSF81383">
    <property type="entry name" value="F-box domain"/>
    <property type="match status" value="1"/>
</dbReference>
<dbReference type="Pfam" id="PF13516">
    <property type="entry name" value="LRR_6"/>
    <property type="match status" value="2"/>
</dbReference>
<dbReference type="InterPro" id="IPR001611">
    <property type="entry name" value="Leu-rich_rpt"/>
</dbReference>
<dbReference type="EMBL" id="JBEFKJ010000012">
    <property type="protein sequence ID" value="KAL2043107.1"/>
    <property type="molecule type" value="Genomic_DNA"/>
</dbReference>
<dbReference type="SUPFAM" id="SSF52047">
    <property type="entry name" value="RNI-like"/>
    <property type="match status" value="1"/>
</dbReference>
<dbReference type="PANTHER" id="PTHR13318:SF190">
    <property type="entry name" value="PARTNER OF PAIRED, ISOFORM B"/>
    <property type="match status" value="1"/>
</dbReference>
<dbReference type="PROSITE" id="PS50181">
    <property type="entry name" value="FBOX"/>
    <property type="match status" value="1"/>
</dbReference>
<evidence type="ECO:0000313" key="4">
    <source>
        <dbReference type="Proteomes" id="UP001590950"/>
    </source>
</evidence>
<feature type="region of interest" description="Disordered" evidence="1">
    <location>
        <begin position="675"/>
        <end position="699"/>
    </location>
</feature>
<name>A0ABR4AB61_9LECA</name>
<protein>
    <recommendedName>
        <fullName evidence="2">F-box domain-containing protein</fullName>
    </recommendedName>
</protein>
<feature type="domain" description="F-box" evidence="2">
    <location>
        <begin position="189"/>
        <end position="235"/>
    </location>
</feature>
<dbReference type="InterPro" id="IPR006553">
    <property type="entry name" value="Leu-rich_rpt_Cys-con_subtyp"/>
</dbReference>
<organism evidence="3 4">
    <name type="scientific">Stereocaulon virgatum</name>
    <dbReference type="NCBI Taxonomy" id="373712"/>
    <lineage>
        <taxon>Eukaryota</taxon>
        <taxon>Fungi</taxon>
        <taxon>Dikarya</taxon>
        <taxon>Ascomycota</taxon>
        <taxon>Pezizomycotina</taxon>
        <taxon>Lecanoromycetes</taxon>
        <taxon>OSLEUM clade</taxon>
        <taxon>Lecanoromycetidae</taxon>
        <taxon>Lecanorales</taxon>
        <taxon>Lecanorineae</taxon>
        <taxon>Stereocaulaceae</taxon>
        <taxon>Stereocaulon</taxon>
    </lineage>
</organism>